<keyword evidence="2" id="KW-1185">Reference proteome</keyword>
<proteinExistence type="predicted"/>
<dbReference type="EMBL" id="LKEA01000099">
    <property type="protein sequence ID" value="ROV87297.1"/>
    <property type="molecule type" value="Genomic_DNA"/>
</dbReference>
<sequence>MKRVCGRSPPMTPNTGLLQICYQTAFTVLEFLIENNITPSNVDARLWNDTTLFERLLVATRLHAAYAAETDEHGTESLFARAVVELVISRLRWATKQRGPHGERLLWEGQGGCWQWEAAARGNYAVAFRWFRRGV</sequence>
<gene>
    <name evidence="1" type="ORF">VMCG_10727</name>
</gene>
<accession>A0A423V919</accession>
<dbReference type="Proteomes" id="UP000283895">
    <property type="component" value="Unassembled WGS sequence"/>
</dbReference>
<comment type="caution">
    <text evidence="1">The sequence shown here is derived from an EMBL/GenBank/DDBJ whole genome shotgun (WGS) entry which is preliminary data.</text>
</comment>
<reference evidence="1 2" key="1">
    <citation type="submission" date="2015-09" db="EMBL/GenBank/DDBJ databases">
        <title>Host preference determinants of Valsa canker pathogens revealed by comparative genomics.</title>
        <authorList>
            <person name="Yin Z."/>
            <person name="Huang L."/>
        </authorList>
    </citation>
    <scope>NUCLEOTIDE SEQUENCE [LARGE SCALE GENOMIC DNA]</scope>
    <source>
        <strain evidence="1 2">03-1</strain>
    </source>
</reference>
<evidence type="ECO:0000313" key="2">
    <source>
        <dbReference type="Proteomes" id="UP000283895"/>
    </source>
</evidence>
<protein>
    <submittedName>
        <fullName evidence="1">Uncharacterized protein</fullName>
    </submittedName>
</protein>
<organism evidence="1 2">
    <name type="scientific">Cytospora schulzeri</name>
    <dbReference type="NCBI Taxonomy" id="448051"/>
    <lineage>
        <taxon>Eukaryota</taxon>
        <taxon>Fungi</taxon>
        <taxon>Dikarya</taxon>
        <taxon>Ascomycota</taxon>
        <taxon>Pezizomycotina</taxon>
        <taxon>Sordariomycetes</taxon>
        <taxon>Sordariomycetidae</taxon>
        <taxon>Diaporthales</taxon>
        <taxon>Cytosporaceae</taxon>
        <taxon>Cytospora</taxon>
    </lineage>
</organism>
<name>A0A423V919_9PEZI</name>
<evidence type="ECO:0000313" key="1">
    <source>
        <dbReference type="EMBL" id="ROV87297.1"/>
    </source>
</evidence>
<dbReference type="AlphaFoldDB" id="A0A423V919"/>